<dbReference type="InterPro" id="IPR036291">
    <property type="entry name" value="NAD(P)-bd_dom_sf"/>
</dbReference>
<evidence type="ECO:0000313" key="5">
    <source>
        <dbReference type="Proteomes" id="UP000009168"/>
    </source>
</evidence>
<dbReference type="FunFam" id="3.40.50.720:FF:000085">
    <property type="entry name" value="Dihydroflavonol reductase"/>
    <property type="match status" value="1"/>
</dbReference>
<dbReference type="InterPro" id="IPR002225">
    <property type="entry name" value="3Beta_OHSteriod_DH/Estase"/>
</dbReference>
<name>I7LY83_TETTS</name>
<dbReference type="OrthoDB" id="336148at2759"/>
<dbReference type="SUPFAM" id="SSF51735">
    <property type="entry name" value="NAD(P)-binding Rossmann-fold domains"/>
    <property type="match status" value="1"/>
</dbReference>
<keyword evidence="1 2" id="KW-0560">Oxidoreductase</keyword>
<dbReference type="Gene3D" id="3.40.50.720">
    <property type="entry name" value="NAD(P)-binding Rossmann-like Domain"/>
    <property type="match status" value="1"/>
</dbReference>
<accession>I7LY83</accession>
<keyword evidence="5" id="KW-1185">Reference proteome</keyword>
<evidence type="ECO:0000256" key="2">
    <source>
        <dbReference type="RuleBase" id="RU004475"/>
    </source>
</evidence>
<dbReference type="STRING" id="312017.I7LY83"/>
<dbReference type="OMA" id="ICCAYNT"/>
<proteinExistence type="inferred from homology"/>
<gene>
    <name evidence="4" type="ORF">TTHERM_00527290</name>
</gene>
<dbReference type="PANTHER" id="PTHR10366">
    <property type="entry name" value="NAD DEPENDENT EPIMERASE/DEHYDRATASE"/>
    <property type="match status" value="1"/>
</dbReference>
<protein>
    <submittedName>
        <fullName evidence="4">3-beta hydroxysteroid dehydrogenase/isomerase family protein</fullName>
    </submittedName>
</protein>
<dbReference type="Pfam" id="PF01073">
    <property type="entry name" value="3Beta_HSD"/>
    <property type="match status" value="1"/>
</dbReference>
<dbReference type="eggNOG" id="KOG1502">
    <property type="taxonomic scope" value="Eukaryota"/>
</dbReference>
<dbReference type="EMBL" id="GG662209">
    <property type="protein sequence ID" value="EAS07892.1"/>
    <property type="molecule type" value="Genomic_DNA"/>
</dbReference>
<dbReference type="GO" id="GO:0006694">
    <property type="term" value="P:steroid biosynthetic process"/>
    <property type="evidence" value="ECO:0007669"/>
    <property type="project" value="InterPro"/>
</dbReference>
<dbReference type="Proteomes" id="UP000009168">
    <property type="component" value="Unassembled WGS sequence"/>
</dbReference>
<evidence type="ECO:0000259" key="3">
    <source>
        <dbReference type="Pfam" id="PF01073"/>
    </source>
</evidence>
<evidence type="ECO:0000313" key="4">
    <source>
        <dbReference type="EMBL" id="EAS07892.1"/>
    </source>
</evidence>
<comment type="similarity">
    <text evidence="2">Belongs to the 3-beta-HSD family.</text>
</comment>
<dbReference type="GeneID" id="7839241"/>
<evidence type="ECO:0000256" key="1">
    <source>
        <dbReference type="ARBA" id="ARBA00023002"/>
    </source>
</evidence>
<feature type="domain" description="3-beta hydroxysteroid dehydrogenase/isomerase" evidence="3">
    <location>
        <begin position="48"/>
        <end position="293"/>
    </location>
</feature>
<organism evidence="4 5">
    <name type="scientific">Tetrahymena thermophila (strain SB210)</name>
    <dbReference type="NCBI Taxonomy" id="312017"/>
    <lineage>
        <taxon>Eukaryota</taxon>
        <taxon>Sar</taxon>
        <taxon>Alveolata</taxon>
        <taxon>Ciliophora</taxon>
        <taxon>Intramacronucleata</taxon>
        <taxon>Oligohymenophorea</taxon>
        <taxon>Hymenostomatida</taxon>
        <taxon>Tetrahymenina</taxon>
        <taxon>Tetrahymenidae</taxon>
        <taxon>Tetrahymena</taxon>
    </lineage>
</organism>
<sequence>MGCSGSSAMAQEVSNVENVESWKIDNLNIRKLALDAHQLALNEQYTVLVTGANGFLSSYIIKYLLQLNYKVKGTVRNLADKQKYQHIYDIIPQKYRSKISFVQADLTSENGWDEAVKNCQYVLHVASPFNYEAKTADEMITPAVKGTQFVLNACVKYSRNIKKVVVTSSGKAIFEGNTQKVHFDETNWQNYQNAGFYGQSKYYAEKEAWKIYEENKDKLNLTVINPTLILGPSLSTKLSASQGIITNLLNGKLVPQPITLGIVDVRDVAAAHIITMQDKLSEVTRGKRYIICSQSMWIKDIAALLCDYYKHKRPELKINTKELTHEEFEAKAQVVPIYKETLRQSGQYFVMDNATSLQELGMQYVGIYNTIIETAEEILKNGL</sequence>
<dbReference type="KEGG" id="tet:TTHERM_00527290"/>
<dbReference type="RefSeq" id="XP_001028134.1">
    <property type="nucleotide sequence ID" value="XM_001028134.1"/>
</dbReference>
<dbReference type="InParanoid" id="I7LY83"/>
<dbReference type="GO" id="GO:0016616">
    <property type="term" value="F:oxidoreductase activity, acting on the CH-OH group of donors, NAD or NADP as acceptor"/>
    <property type="evidence" value="ECO:0007669"/>
    <property type="project" value="InterPro"/>
</dbReference>
<dbReference type="PANTHER" id="PTHR10366:SF564">
    <property type="entry name" value="STEROL-4-ALPHA-CARBOXYLATE 3-DEHYDROGENASE, DECARBOXYLATING"/>
    <property type="match status" value="1"/>
</dbReference>
<dbReference type="AlphaFoldDB" id="I7LY83"/>
<dbReference type="HOGENOM" id="CLU_007383_9_2_1"/>
<dbReference type="InterPro" id="IPR050425">
    <property type="entry name" value="NAD(P)_dehydrat-like"/>
</dbReference>
<reference evidence="5" key="1">
    <citation type="journal article" date="2006" name="PLoS Biol.">
        <title>Macronuclear genome sequence of the ciliate Tetrahymena thermophila, a model eukaryote.</title>
        <authorList>
            <person name="Eisen J.A."/>
            <person name="Coyne R.S."/>
            <person name="Wu M."/>
            <person name="Wu D."/>
            <person name="Thiagarajan M."/>
            <person name="Wortman J.R."/>
            <person name="Badger J.H."/>
            <person name="Ren Q."/>
            <person name="Amedeo P."/>
            <person name="Jones K.M."/>
            <person name="Tallon L.J."/>
            <person name="Delcher A.L."/>
            <person name="Salzberg S.L."/>
            <person name="Silva J.C."/>
            <person name="Haas B.J."/>
            <person name="Majoros W.H."/>
            <person name="Farzad M."/>
            <person name="Carlton J.M."/>
            <person name="Smith R.K. Jr."/>
            <person name="Garg J."/>
            <person name="Pearlman R.E."/>
            <person name="Karrer K.M."/>
            <person name="Sun L."/>
            <person name="Manning G."/>
            <person name="Elde N.C."/>
            <person name="Turkewitz A.P."/>
            <person name="Asai D.J."/>
            <person name="Wilkes D.E."/>
            <person name="Wang Y."/>
            <person name="Cai H."/>
            <person name="Collins K."/>
            <person name="Stewart B.A."/>
            <person name="Lee S.R."/>
            <person name="Wilamowska K."/>
            <person name="Weinberg Z."/>
            <person name="Ruzzo W.L."/>
            <person name="Wloga D."/>
            <person name="Gaertig J."/>
            <person name="Frankel J."/>
            <person name="Tsao C.-C."/>
            <person name="Gorovsky M.A."/>
            <person name="Keeling P.J."/>
            <person name="Waller R.F."/>
            <person name="Patron N.J."/>
            <person name="Cherry J.M."/>
            <person name="Stover N.A."/>
            <person name="Krieger C.J."/>
            <person name="del Toro C."/>
            <person name="Ryder H.F."/>
            <person name="Williamson S.C."/>
            <person name="Barbeau R.A."/>
            <person name="Hamilton E.P."/>
            <person name="Orias E."/>
        </authorList>
    </citation>
    <scope>NUCLEOTIDE SEQUENCE [LARGE SCALE GENOMIC DNA]</scope>
    <source>
        <strain evidence="5">SB210</strain>
    </source>
</reference>